<proteinExistence type="predicted"/>
<evidence type="ECO:0008006" key="3">
    <source>
        <dbReference type="Google" id="ProtNLM"/>
    </source>
</evidence>
<protein>
    <recommendedName>
        <fullName evidence="3">WG repeat-containing protein</fullName>
    </recommendedName>
</protein>
<dbReference type="AlphaFoldDB" id="A0A4R5MJ22"/>
<accession>A0A4R5MJ22</accession>
<sequence>MRIRPIMFMLFILPGYLFGQEVKNIETSKIADTILVKSYELTGMFNCMQYEKYYELKLDKNGLEQVEISTLKPAVKIYYSGRAYVKEDCVDTVKYQDKPANGLFKIYDLNSKRYSGGMASADYYFGLNHIDYVVANFINGKKEGIWYYYPAEPLRIWEGITLTQIYRPIKCEIYKNGKPDGLWWQLFNGNKMVFFEYKNGKFLN</sequence>
<gene>
    <name evidence="1" type="ORF">EZJ43_13370</name>
</gene>
<dbReference type="RefSeq" id="WP_165953169.1">
    <property type="nucleotide sequence ID" value="NZ_SJCY01000009.1"/>
</dbReference>
<evidence type="ECO:0000313" key="1">
    <source>
        <dbReference type="EMBL" id="TDG35604.1"/>
    </source>
</evidence>
<comment type="caution">
    <text evidence="1">The sequence shown here is derived from an EMBL/GenBank/DDBJ whole genome shotgun (WGS) entry which is preliminary data.</text>
</comment>
<evidence type="ECO:0000313" key="2">
    <source>
        <dbReference type="Proteomes" id="UP000295668"/>
    </source>
</evidence>
<keyword evidence="2" id="KW-1185">Reference proteome</keyword>
<dbReference type="Proteomes" id="UP000295668">
    <property type="component" value="Unassembled WGS sequence"/>
</dbReference>
<dbReference type="EMBL" id="SJCY01000009">
    <property type="protein sequence ID" value="TDG35604.1"/>
    <property type="molecule type" value="Genomic_DNA"/>
</dbReference>
<name>A0A4R5MJ22_9SPHI</name>
<organism evidence="1 2">
    <name type="scientific">Pedobacter changchengzhani</name>
    <dbReference type="NCBI Taxonomy" id="2529274"/>
    <lineage>
        <taxon>Bacteria</taxon>
        <taxon>Pseudomonadati</taxon>
        <taxon>Bacteroidota</taxon>
        <taxon>Sphingobacteriia</taxon>
        <taxon>Sphingobacteriales</taxon>
        <taxon>Sphingobacteriaceae</taxon>
        <taxon>Pedobacter</taxon>
    </lineage>
</organism>
<reference evidence="1 2" key="1">
    <citation type="submission" date="2019-02" db="EMBL/GenBank/DDBJ databases">
        <title>Pedobacter sp. nov., a novel speices isolated from soil of pinguins habitat in Antarcitica.</title>
        <authorList>
            <person name="He R.-H."/>
        </authorList>
    </citation>
    <scope>NUCLEOTIDE SEQUENCE [LARGE SCALE GENOMIC DNA]</scope>
    <source>
        <strain evidence="1 2">E01020</strain>
    </source>
</reference>